<dbReference type="CDD" id="cd00364">
    <property type="entry name" value="Ribosomal_uS17"/>
    <property type="match status" value="1"/>
</dbReference>
<dbReference type="InterPro" id="IPR012340">
    <property type="entry name" value="NA-bd_OB-fold"/>
</dbReference>
<dbReference type="PANTHER" id="PTHR10744">
    <property type="entry name" value="40S RIBOSOMAL PROTEIN S11 FAMILY MEMBER"/>
    <property type="match status" value="1"/>
</dbReference>
<comment type="function">
    <text evidence="6">One of the primary rRNA binding proteins, it binds specifically to the 5'-end of 16S ribosomal RNA.</text>
</comment>
<comment type="subunit">
    <text evidence="6">Part of the 30S ribosomal subunit.</text>
</comment>
<dbReference type="SUPFAM" id="SSF50249">
    <property type="entry name" value="Nucleic acid-binding proteins"/>
    <property type="match status" value="1"/>
</dbReference>
<dbReference type="Pfam" id="PF00366">
    <property type="entry name" value="Ribosomal_S17"/>
    <property type="match status" value="1"/>
</dbReference>
<keyword evidence="2 6" id="KW-0699">rRNA-binding</keyword>
<evidence type="ECO:0000256" key="1">
    <source>
        <dbReference type="ARBA" id="ARBA00010254"/>
    </source>
</evidence>
<evidence type="ECO:0000256" key="4">
    <source>
        <dbReference type="ARBA" id="ARBA00022980"/>
    </source>
</evidence>
<reference evidence="8 9" key="1">
    <citation type="journal article" date="2016" name="Nat. Commun.">
        <title>Thousands of microbial genomes shed light on interconnected biogeochemical processes in an aquifer system.</title>
        <authorList>
            <person name="Anantharaman K."/>
            <person name="Brown C.T."/>
            <person name="Hug L.A."/>
            <person name="Sharon I."/>
            <person name="Castelle C.J."/>
            <person name="Probst A.J."/>
            <person name="Thomas B.C."/>
            <person name="Singh A."/>
            <person name="Wilkins M.J."/>
            <person name="Karaoz U."/>
            <person name="Brodie E.L."/>
            <person name="Williams K.H."/>
            <person name="Hubbard S.S."/>
            <person name="Banfield J.F."/>
        </authorList>
    </citation>
    <scope>NUCLEOTIDE SEQUENCE [LARGE SCALE GENOMIC DNA]</scope>
    <source>
        <strain evidence="9">RIFCSPHIGHO2_01_FULL_58_15</strain>
    </source>
</reference>
<comment type="caution">
    <text evidence="8">The sequence shown here is derived from an EMBL/GenBank/DDBJ whole genome shotgun (WGS) entry which is preliminary data.</text>
</comment>
<dbReference type="PROSITE" id="PS00056">
    <property type="entry name" value="RIBOSOMAL_S17"/>
    <property type="match status" value="1"/>
</dbReference>
<evidence type="ECO:0000256" key="3">
    <source>
        <dbReference type="ARBA" id="ARBA00022884"/>
    </source>
</evidence>
<dbReference type="HAMAP" id="MF_01345_B">
    <property type="entry name" value="Ribosomal_uS17_B"/>
    <property type="match status" value="1"/>
</dbReference>
<dbReference type="STRING" id="1802363.A2682_00405"/>
<comment type="similarity">
    <text evidence="1 6 7">Belongs to the universal ribosomal protein uS17 family.</text>
</comment>
<evidence type="ECO:0000256" key="6">
    <source>
        <dbReference type="HAMAP-Rule" id="MF_01345"/>
    </source>
</evidence>
<dbReference type="NCBIfam" id="NF004123">
    <property type="entry name" value="PRK05610.1"/>
    <property type="match status" value="1"/>
</dbReference>
<keyword evidence="5 6" id="KW-0687">Ribonucleoprotein</keyword>
<dbReference type="PRINTS" id="PR00973">
    <property type="entry name" value="RIBOSOMALS17"/>
</dbReference>
<sequence>MSTLVIHNDALRTVHRRRFRGVVVRAVLPKTVTVRVERRFRHPRVGRVVRVMRKFLAHDERGLAQEGDTVVIEETRPLSRRKRFRIAQVIQRAAREEGVTEEEEA</sequence>
<dbReference type="GO" id="GO:0019843">
    <property type="term" value="F:rRNA binding"/>
    <property type="evidence" value="ECO:0007669"/>
    <property type="project" value="UniProtKB-UniRule"/>
</dbReference>
<dbReference type="InterPro" id="IPR019984">
    <property type="entry name" value="Ribosomal_uS17_bact/chlr"/>
</dbReference>
<keyword evidence="3 6" id="KW-0694">RNA-binding</keyword>
<dbReference type="GO" id="GO:0003735">
    <property type="term" value="F:structural constituent of ribosome"/>
    <property type="evidence" value="ECO:0007669"/>
    <property type="project" value="InterPro"/>
</dbReference>
<dbReference type="Gene3D" id="2.40.50.140">
    <property type="entry name" value="Nucleic acid-binding proteins"/>
    <property type="match status" value="1"/>
</dbReference>
<organism evidence="8 9">
    <name type="scientific">Terrybacteria sp. (strain RIFCSPHIGHO2_01_FULL_58_15)</name>
    <dbReference type="NCBI Taxonomy" id="1802363"/>
    <lineage>
        <taxon>Bacteria</taxon>
        <taxon>Candidatus Terryibacteriota</taxon>
    </lineage>
</organism>
<evidence type="ECO:0000256" key="2">
    <source>
        <dbReference type="ARBA" id="ARBA00022730"/>
    </source>
</evidence>
<keyword evidence="4 6" id="KW-0689">Ribosomal protein</keyword>
<protein>
    <recommendedName>
        <fullName evidence="6">Small ribosomal subunit protein uS17</fullName>
    </recommendedName>
</protein>
<proteinExistence type="inferred from homology"/>
<evidence type="ECO:0000256" key="7">
    <source>
        <dbReference type="RuleBase" id="RU003872"/>
    </source>
</evidence>
<gene>
    <name evidence="6" type="primary">rpsQ</name>
    <name evidence="8" type="ORF">A2682_00405</name>
</gene>
<dbReference type="Proteomes" id="UP000178690">
    <property type="component" value="Unassembled WGS sequence"/>
</dbReference>
<dbReference type="EMBL" id="MHST01000009">
    <property type="protein sequence ID" value="OHA49473.1"/>
    <property type="molecule type" value="Genomic_DNA"/>
</dbReference>
<name>A0A1G2PMH3_TERXR</name>
<accession>A0A1G2PMH3</accession>
<dbReference type="GO" id="GO:0022627">
    <property type="term" value="C:cytosolic small ribosomal subunit"/>
    <property type="evidence" value="ECO:0007669"/>
    <property type="project" value="TreeGrafter"/>
</dbReference>
<evidence type="ECO:0000256" key="5">
    <source>
        <dbReference type="ARBA" id="ARBA00023274"/>
    </source>
</evidence>
<dbReference type="InterPro" id="IPR019979">
    <property type="entry name" value="Ribosomal_uS17_CS"/>
</dbReference>
<evidence type="ECO:0000313" key="9">
    <source>
        <dbReference type="Proteomes" id="UP000178690"/>
    </source>
</evidence>
<dbReference type="GO" id="GO:0006412">
    <property type="term" value="P:translation"/>
    <property type="evidence" value="ECO:0007669"/>
    <property type="project" value="UniProtKB-UniRule"/>
</dbReference>
<evidence type="ECO:0000313" key="8">
    <source>
        <dbReference type="EMBL" id="OHA49473.1"/>
    </source>
</evidence>
<dbReference type="AlphaFoldDB" id="A0A1G2PMH3"/>
<dbReference type="PANTHER" id="PTHR10744:SF1">
    <property type="entry name" value="SMALL RIBOSOMAL SUBUNIT PROTEIN US17M"/>
    <property type="match status" value="1"/>
</dbReference>
<dbReference type="InterPro" id="IPR000266">
    <property type="entry name" value="Ribosomal_uS17"/>
</dbReference>